<reference evidence="3 4" key="1">
    <citation type="submission" date="2020-08" db="EMBL/GenBank/DDBJ databases">
        <title>Genomic Encyclopedia of Type Strains, Phase IV (KMG-IV): sequencing the most valuable type-strain genomes for metagenomic binning, comparative biology and taxonomic classification.</title>
        <authorList>
            <person name="Goeker M."/>
        </authorList>
    </citation>
    <scope>NUCLEOTIDE SEQUENCE [LARGE SCALE GENOMIC DNA]</scope>
    <source>
        <strain evidence="3 4">DSM 17454</strain>
    </source>
</reference>
<comment type="similarity">
    <text evidence="1">Belongs to the SIP oxidoreductase family.</text>
</comment>
<dbReference type="GO" id="GO:0016491">
    <property type="term" value="F:oxidoreductase activity"/>
    <property type="evidence" value="ECO:0007669"/>
    <property type="project" value="InterPro"/>
</dbReference>
<evidence type="ECO:0000259" key="2">
    <source>
        <dbReference type="PROSITE" id="PS51384"/>
    </source>
</evidence>
<evidence type="ECO:0000313" key="4">
    <source>
        <dbReference type="Proteomes" id="UP000532373"/>
    </source>
</evidence>
<feature type="domain" description="FAD-binding FR-type" evidence="2">
    <location>
        <begin position="105"/>
        <end position="230"/>
    </location>
</feature>
<evidence type="ECO:0000313" key="3">
    <source>
        <dbReference type="EMBL" id="MBB6468448.1"/>
    </source>
</evidence>
<comment type="caution">
    <text evidence="3">The sequence shown here is derived from an EMBL/GenBank/DDBJ whole genome shotgun (WGS) entry which is preliminary data.</text>
</comment>
<dbReference type="PANTHER" id="PTHR30157:SF0">
    <property type="entry name" value="NADPH-DEPENDENT FERRIC-CHELATE REDUCTASE"/>
    <property type="match status" value="1"/>
</dbReference>
<dbReference type="Gene3D" id="3.40.50.80">
    <property type="entry name" value="Nucleotide-binding domain of ferredoxin-NADP reductase (FNR) module"/>
    <property type="match status" value="1"/>
</dbReference>
<dbReference type="InterPro" id="IPR014543">
    <property type="entry name" value="UCP028291"/>
</dbReference>
<dbReference type="InterPro" id="IPR039261">
    <property type="entry name" value="FNR_nucleotide-bd"/>
</dbReference>
<accession>A0A8E1WI94</accession>
<dbReference type="Gene3D" id="3.30.310.50">
    <property type="entry name" value="Alpha-D-phosphohexomutase, C-terminal domain"/>
    <property type="match status" value="1"/>
</dbReference>
<dbReference type="Gene3D" id="2.40.30.10">
    <property type="entry name" value="Translation factors"/>
    <property type="match status" value="1"/>
</dbReference>
<dbReference type="SUPFAM" id="SSF63380">
    <property type="entry name" value="Riboflavin synthase domain-like"/>
    <property type="match status" value="1"/>
</dbReference>
<dbReference type="InterPro" id="IPR039374">
    <property type="entry name" value="SIP_fam"/>
</dbReference>
<protein>
    <submittedName>
        <fullName evidence="3">NADPH-dependent ferric siderophore reductase</fullName>
    </submittedName>
</protein>
<dbReference type="PROSITE" id="PS51384">
    <property type="entry name" value="FAD_FR"/>
    <property type="match status" value="1"/>
</dbReference>
<dbReference type="Pfam" id="PF08021">
    <property type="entry name" value="FAD_binding_9"/>
    <property type="match status" value="1"/>
</dbReference>
<dbReference type="PANTHER" id="PTHR30157">
    <property type="entry name" value="FERRIC REDUCTASE, NADPH-DEPENDENT"/>
    <property type="match status" value="1"/>
</dbReference>
<name>A0A8E1WI94_9HYPH</name>
<dbReference type="InterPro" id="IPR017938">
    <property type="entry name" value="Riboflavin_synthase-like_b-brl"/>
</dbReference>
<dbReference type="EMBL" id="JACHGI010000010">
    <property type="protein sequence ID" value="MBB6468448.1"/>
    <property type="molecule type" value="Genomic_DNA"/>
</dbReference>
<proteinExistence type="inferred from homology"/>
<dbReference type="InterPro" id="IPR017927">
    <property type="entry name" value="FAD-bd_FR_type"/>
</dbReference>
<sequence length="360" mass="39474">MKEFVTQARIALADPDTLIVAFCEHMVEHGAEVETSGDERTVRFDRAHARISHDTDAIYIDASAGSLEDLYFLRLTVASHIIELAKDDAPIIAWTGDGNETGRPPNFQILEVKAVRDVTPHMRRITFAGEHVSRFAPMSALHLNIMIQHPDLAAPQWPRVGSNGLVAWEDPARRPSLRKYTVRALDLAARTLDIDFVLHADAGPGSAFAEAARPGDRIGIFGPGGGGLVEADWYLLAGDETALPAISRILEQLPATAYGTALIEVADASEIQEVETKAAISIEWLCRNGSAPGALLTEAVRRVHLPGDGTRVFVWAGCEFDAFRDIRAYLRQERGLTKHEHLVVSYWRSGKSEDQARAGE</sequence>
<dbReference type="Proteomes" id="UP000532373">
    <property type="component" value="Unassembled WGS sequence"/>
</dbReference>
<dbReference type="InterPro" id="IPR013113">
    <property type="entry name" value="SIP_FAD-bd"/>
</dbReference>
<dbReference type="CDD" id="cd06193">
    <property type="entry name" value="siderophore_interacting"/>
    <property type="match status" value="1"/>
</dbReference>
<organism evidence="3 4">
    <name type="scientific">Aminobacter carboxidus</name>
    <dbReference type="NCBI Taxonomy" id="376165"/>
    <lineage>
        <taxon>Bacteria</taxon>
        <taxon>Pseudomonadati</taxon>
        <taxon>Pseudomonadota</taxon>
        <taxon>Alphaproteobacteria</taxon>
        <taxon>Hyphomicrobiales</taxon>
        <taxon>Phyllobacteriaceae</taxon>
        <taxon>Aminobacter</taxon>
    </lineage>
</organism>
<evidence type="ECO:0000256" key="1">
    <source>
        <dbReference type="ARBA" id="ARBA00035644"/>
    </source>
</evidence>
<dbReference type="Pfam" id="PF04954">
    <property type="entry name" value="SIP"/>
    <property type="match status" value="1"/>
</dbReference>
<gene>
    <name evidence="3" type="ORF">HNQ96_004332</name>
</gene>
<dbReference type="RefSeq" id="WP_312880885.1">
    <property type="nucleotide sequence ID" value="NZ_JACHGI010000010.1"/>
</dbReference>
<dbReference type="AlphaFoldDB" id="A0A8E1WI94"/>
<dbReference type="Pfam" id="PF09981">
    <property type="entry name" value="DUF2218"/>
    <property type="match status" value="1"/>
</dbReference>
<dbReference type="InterPro" id="IPR007037">
    <property type="entry name" value="SIP_rossman_dom"/>
</dbReference>